<accession>A0ABZ3J7W9</accession>
<keyword evidence="3" id="KW-1185">Reference proteome</keyword>
<sequence>MRISNLTTMLSLKAIAIVLAFMLFFSFYHQWIAFEERITAHTRVMENFTAHIEKTFLSAIYWKRMRIRVPIKNPGNNR</sequence>
<dbReference type="EMBL" id="CP155571">
    <property type="protein sequence ID" value="XFO74492.1"/>
    <property type="molecule type" value="Genomic_DNA"/>
</dbReference>
<reference evidence="2" key="1">
    <citation type="submission" date="2024-05" db="EMBL/GenBank/DDBJ databases">
        <title>Isolation and characterization of Sporomusa carbonis sp. nov., a carboxydotrophic hydrogenogen in the genus of Sporomusa isolated from a charcoal burning pile.</title>
        <authorList>
            <person name="Boeer T."/>
            <person name="Rosenbaum F."/>
            <person name="Eysell L."/>
            <person name="Mueller V."/>
            <person name="Daniel R."/>
            <person name="Poehlein A."/>
        </authorList>
    </citation>
    <scope>NUCLEOTIDE SEQUENCE [LARGE SCALE GENOMIC DNA]</scope>
    <source>
        <strain evidence="2">DSM 3132</strain>
    </source>
</reference>
<gene>
    <name evidence="2" type="ORF">SPACI_046020</name>
</gene>
<evidence type="ECO:0000313" key="3">
    <source>
        <dbReference type="Proteomes" id="UP000216052"/>
    </source>
</evidence>
<name>A0ABZ3J7W9_SPOA4</name>
<evidence type="ECO:0000256" key="1">
    <source>
        <dbReference type="SAM" id="Phobius"/>
    </source>
</evidence>
<dbReference type="Proteomes" id="UP000216052">
    <property type="component" value="Chromosome"/>
</dbReference>
<keyword evidence="1" id="KW-1133">Transmembrane helix</keyword>
<protein>
    <submittedName>
        <fullName evidence="2">Uncharacterized protein</fullName>
    </submittedName>
</protein>
<organism evidence="2 3">
    <name type="scientific">Sporomusa acidovorans (strain ATCC 49682 / DSM 3132 / Mol)</name>
    <dbReference type="NCBI Taxonomy" id="1123286"/>
    <lineage>
        <taxon>Bacteria</taxon>
        <taxon>Bacillati</taxon>
        <taxon>Bacillota</taxon>
        <taxon>Negativicutes</taxon>
        <taxon>Selenomonadales</taxon>
        <taxon>Sporomusaceae</taxon>
        <taxon>Sporomusa</taxon>
    </lineage>
</organism>
<keyword evidence="1" id="KW-0812">Transmembrane</keyword>
<evidence type="ECO:0000313" key="2">
    <source>
        <dbReference type="EMBL" id="XFO74492.1"/>
    </source>
</evidence>
<keyword evidence="1" id="KW-0472">Membrane</keyword>
<proteinExistence type="predicted"/>
<feature type="transmembrane region" description="Helical" evidence="1">
    <location>
        <begin position="6"/>
        <end position="28"/>
    </location>
</feature>